<dbReference type="Gene3D" id="3.90.1150.10">
    <property type="entry name" value="Aspartate Aminotransferase, domain 1"/>
    <property type="match status" value="1"/>
</dbReference>
<dbReference type="Pfam" id="PF00266">
    <property type="entry name" value="Aminotran_5"/>
    <property type="match status" value="1"/>
</dbReference>
<dbReference type="GO" id="GO:0051536">
    <property type="term" value="F:iron-sulfur cluster binding"/>
    <property type="evidence" value="ECO:0007669"/>
    <property type="project" value="UniProtKB-KW"/>
</dbReference>
<evidence type="ECO:0000256" key="2">
    <source>
        <dbReference type="ARBA" id="ARBA00006490"/>
    </source>
</evidence>
<keyword evidence="7" id="KW-0411">Iron-sulfur</keyword>
<dbReference type="InterPro" id="IPR000192">
    <property type="entry name" value="Aminotrans_V_dom"/>
</dbReference>
<dbReference type="GO" id="GO:0046872">
    <property type="term" value="F:metal ion binding"/>
    <property type="evidence" value="ECO:0007669"/>
    <property type="project" value="UniProtKB-KW"/>
</dbReference>
<evidence type="ECO:0000256" key="3">
    <source>
        <dbReference type="ARBA" id="ARBA00022679"/>
    </source>
</evidence>
<dbReference type="InterPro" id="IPR016454">
    <property type="entry name" value="Cysteine_dSase"/>
</dbReference>
<sequence>MKTAHLCAVRSKYDDTIQHNDTIGKMNDNKTKKNNIYLDYMASTPIDSRVLEAMQPFLQERFANSLSIHSDGQSADFFLEQSQKRVAETIGAKKSEIHWTSGGTESNTWALKGVVEYIEEHNNGIKGLHVVLGGIEHSSVSGFLHYAKKKELDVSLVGVDKDGILDIEEFKLALRPETILVSVLYANNEIGTIQPIKKIGEIIKKHRSEGGDNFILPNLDFKFPAFHTDASQAFMYLDCDVDTLGVDLMTLDGHKMYGPKGIGALYIRDGLLLTPMFFSMNSVENKRYGTPATQLVAGFTKASEIAVDERQEFGIRLRELRDYTIESLKKMFPEIIINGSIKERLPNNISFSFPGQNHEFLTVLLDEQGISVATKSACRSVENSSHVIKALGNDGDSAIRISLGKETTKLEIDYFLETLGRILKKS</sequence>
<proteinExistence type="inferred from homology"/>
<evidence type="ECO:0000256" key="7">
    <source>
        <dbReference type="ARBA" id="ARBA00023014"/>
    </source>
</evidence>
<name>A0A2H0DYX9_9BACT</name>
<keyword evidence="4" id="KW-0479">Metal-binding</keyword>
<reference evidence="10 11" key="1">
    <citation type="submission" date="2017-09" db="EMBL/GenBank/DDBJ databases">
        <title>Depth-based differentiation of microbial function through sediment-hosted aquifers and enrichment of novel symbionts in the deep terrestrial subsurface.</title>
        <authorList>
            <person name="Probst A.J."/>
            <person name="Ladd B."/>
            <person name="Jarett J.K."/>
            <person name="Geller-Mcgrath D.E."/>
            <person name="Sieber C.M."/>
            <person name="Emerson J.B."/>
            <person name="Anantharaman K."/>
            <person name="Thomas B.C."/>
            <person name="Malmstrom R."/>
            <person name="Stieglmeier M."/>
            <person name="Klingl A."/>
            <person name="Woyke T."/>
            <person name="Ryan C.M."/>
            <person name="Banfield J.F."/>
        </authorList>
    </citation>
    <scope>NUCLEOTIDE SEQUENCE [LARGE SCALE GENOMIC DNA]</scope>
    <source>
        <strain evidence="10">CG22_combo_CG10-13_8_21_14_all_36_13</strain>
    </source>
</reference>
<evidence type="ECO:0000256" key="5">
    <source>
        <dbReference type="ARBA" id="ARBA00022898"/>
    </source>
</evidence>
<protein>
    <submittedName>
        <fullName evidence="10">Cysteine desulfurase NifS</fullName>
    </submittedName>
</protein>
<evidence type="ECO:0000313" key="10">
    <source>
        <dbReference type="EMBL" id="PIP87191.1"/>
    </source>
</evidence>
<keyword evidence="6" id="KW-0408">Iron</keyword>
<evidence type="ECO:0000256" key="8">
    <source>
        <dbReference type="ARBA" id="ARBA00050776"/>
    </source>
</evidence>
<dbReference type="InterPro" id="IPR015424">
    <property type="entry name" value="PyrdxlP-dep_Trfase"/>
</dbReference>
<evidence type="ECO:0000259" key="9">
    <source>
        <dbReference type="Pfam" id="PF00266"/>
    </source>
</evidence>
<dbReference type="Gene3D" id="3.40.640.10">
    <property type="entry name" value="Type I PLP-dependent aspartate aminotransferase-like (Major domain)"/>
    <property type="match status" value="1"/>
</dbReference>
<organism evidence="10 11">
    <name type="scientific">Candidatus Campbellbacteria bacterium CG22_combo_CG10-13_8_21_14_all_36_13</name>
    <dbReference type="NCBI Taxonomy" id="1974529"/>
    <lineage>
        <taxon>Bacteria</taxon>
        <taxon>Candidatus Campbelliibacteriota</taxon>
    </lineage>
</organism>
<dbReference type="PIRSF" id="PIRSF005572">
    <property type="entry name" value="NifS"/>
    <property type="match status" value="1"/>
</dbReference>
<dbReference type="EMBL" id="PCTT01000019">
    <property type="protein sequence ID" value="PIP87191.1"/>
    <property type="molecule type" value="Genomic_DNA"/>
</dbReference>
<dbReference type="InterPro" id="IPR015421">
    <property type="entry name" value="PyrdxlP-dep_Trfase_major"/>
</dbReference>
<dbReference type="PANTHER" id="PTHR11601">
    <property type="entry name" value="CYSTEINE DESULFURYLASE FAMILY MEMBER"/>
    <property type="match status" value="1"/>
</dbReference>
<dbReference type="AlphaFoldDB" id="A0A2H0DYX9"/>
<dbReference type="PANTHER" id="PTHR11601:SF34">
    <property type="entry name" value="CYSTEINE DESULFURASE"/>
    <property type="match status" value="1"/>
</dbReference>
<dbReference type="InterPro" id="IPR015422">
    <property type="entry name" value="PyrdxlP-dep_Trfase_small"/>
</dbReference>
<evidence type="ECO:0000256" key="6">
    <source>
        <dbReference type="ARBA" id="ARBA00023004"/>
    </source>
</evidence>
<dbReference type="Gene3D" id="1.10.260.50">
    <property type="match status" value="1"/>
</dbReference>
<dbReference type="SUPFAM" id="SSF53383">
    <property type="entry name" value="PLP-dependent transferases"/>
    <property type="match status" value="1"/>
</dbReference>
<dbReference type="Proteomes" id="UP000231143">
    <property type="component" value="Unassembled WGS sequence"/>
</dbReference>
<feature type="domain" description="Aminotransferase class V" evidence="9">
    <location>
        <begin position="36"/>
        <end position="415"/>
    </location>
</feature>
<dbReference type="GO" id="GO:0031071">
    <property type="term" value="F:cysteine desulfurase activity"/>
    <property type="evidence" value="ECO:0007669"/>
    <property type="project" value="UniProtKB-EC"/>
</dbReference>
<accession>A0A2H0DYX9</accession>
<comment type="caution">
    <text evidence="10">The sequence shown here is derived from an EMBL/GenBank/DDBJ whole genome shotgun (WGS) entry which is preliminary data.</text>
</comment>
<comment type="similarity">
    <text evidence="2">Belongs to the class-V pyridoxal-phosphate-dependent aminotransferase family. NifS/IscS subfamily.</text>
</comment>
<comment type="cofactor">
    <cofactor evidence="1">
        <name>pyridoxal 5'-phosphate</name>
        <dbReference type="ChEBI" id="CHEBI:597326"/>
    </cofactor>
</comment>
<comment type="catalytic activity">
    <reaction evidence="8">
        <text>(sulfur carrier)-H + L-cysteine = (sulfur carrier)-SH + L-alanine</text>
        <dbReference type="Rhea" id="RHEA:43892"/>
        <dbReference type="Rhea" id="RHEA-COMP:14737"/>
        <dbReference type="Rhea" id="RHEA-COMP:14739"/>
        <dbReference type="ChEBI" id="CHEBI:29917"/>
        <dbReference type="ChEBI" id="CHEBI:35235"/>
        <dbReference type="ChEBI" id="CHEBI:57972"/>
        <dbReference type="ChEBI" id="CHEBI:64428"/>
        <dbReference type="EC" id="2.8.1.7"/>
    </reaction>
</comment>
<evidence type="ECO:0000313" key="11">
    <source>
        <dbReference type="Proteomes" id="UP000231143"/>
    </source>
</evidence>
<gene>
    <name evidence="10" type="ORF">COW81_01565</name>
</gene>
<keyword evidence="5" id="KW-0663">Pyridoxal phosphate</keyword>
<keyword evidence="3" id="KW-0808">Transferase</keyword>
<evidence type="ECO:0000256" key="1">
    <source>
        <dbReference type="ARBA" id="ARBA00001933"/>
    </source>
</evidence>
<evidence type="ECO:0000256" key="4">
    <source>
        <dbReference type="ARBA" id="ARBA00022723"/>
    </source>
</evidence>